<dbReference type="GO" id="GO:0015074">
    <property type="term" value="P:DNA integration"/>
    <property type="evidence" value="ECO:0007669"/>
    <property type="project" value="InterPro"/>
</dbReference>
<dbReference type="EMBL" id="LT840184">
    <property type="protein sequence ID" value="SMF91264.1"/>
    <property type="molecule type" value="Genomic_DNA"/>
</dbReference>
<dbReference type="Pfam" id="PF13102">
    <property type="entry name" value="Phage_int_SAM_5"/>
    <property type="match status" value="1"/>
</dbReference>
<dbReference type="Proteomes" id="UP000192940">
    <property type="component" value="Chromosome I"/>
</dbReference>
<dbReference type="PANTHER" id="PTHR30349">
    <property type="entry name" value="PHAGE INTEGRASE-RELATED"/>
    <property type="match status" value="1"/>
</dbReference>
<dbReference type="GO" id="GO:0003677">
    <property type="term" value="F:DNA binding"/>
    <property type="evidence" value="ECO:0007669"/>
    <property type="project" value="UniProtKB-UniRule"/>
</dbReference>
<feature type="domain" description="Tyr recombinase" evidence="5">
    <location>
        <begin position="149"/>
        <end position="334"/>
    </location>
</feature>
<dbReference type="InterPro" id="IPR044068">
    <property type="entry name" value="CB"/>
</dbReference>
<gene>
    <name evidence="7" type="ORF">SAMN05661091_5395</name>
</gene>
<evidence type="ECO:0000313" key="8">
    <source>
        <dbReference type="Proteomes" id="UP000192940"/>
    </source>
</evidence>
<dbReference type="GO" id="GO:0006310">
    <property type="term" value="P:DNA recombination"/>
    <property type="evidence" value="ECO:0007669"/>
    <property type="project" value="UniProtKB-KW"/>
</dbReference>
<evidence type="ECO:0000256" key="4">
    <source>
        <dbReference type="PROSITE-ProRule" id="PRU01248"/>
    </source>
</evidence>
<proteinExistence type="inferred from homology"/>
<dbReference type="PROSITE" id="PS51898">
    <property type="entry name" value="TYR_RECOMBINASE"/>
    <property type="match status" value="1"/>
</dbReference>
<evidence type="ECO:0000256" key="3">
    <source>
        <dbReference type="ARBA" id="ARBA00023172"/>
    </source>
</evidence>
<dbReference type="RefSeq" id="WP_208916014.1">
    <property type="nucleotide sequence ID" value="NZ_LT840184.1"/>
</dbReference>
<comment type="similarity">
    <text evidence="1">Belongs to the 'phage' integrase family.</text>
</comment>
<evidence type="ECO:0000256" key="2">
    <source>
        <dbReference type="ARBA" id="ARBA00023125"/>
    </source>
</evidence>
<dbReference type="InterPro" id="IPR013762">
    <property type="entry name" value="Integrase-like_cat_sf"/>
</dbReference>
<dbReference type="STRING" id="1313296.SAMN05661091_5395"/>
<evidence type="ECO:0000259" key="6">
    <source>
        <dbReference type="PROSITE" id="PS51900"/>
    </source>
</evidence>
<keyword evidence="2 4" id="KW-0238">DNA-binding</keyword>
<dbReference type="CDD" id="cd00397">
    <property type="entry name" value="DNA_BRE_C"/>
    <property type="match status" value="1"/>
</dbReference>
<evidence type="ECO:0000313" key="7">
    <source>
        <dbReference type="EMBL" id="SMF91264.1"/>
    </source>
</evidence>
<dbReference type="Gene3D" id="1.10.443.10">
    <property type="entry name" value="Intergrase catalytic core"/>
    <property type="match status" value="1"/>
</dbReference>
<dbReference type="InterPro" id="IPR002104">
    <property type="entry name" value="Integrase_catalytic"/>
</dbReference>
<dbReference type="InterPro" id="IPR050090">
    <property type="entry name" value="Tyrosine_recombinase_XerCD"/>
</dbReference>
<keyword evidence="8" id="KW-1185">Reference proteome</keyword>
<dbReference type="InterPro" id="IPR011010">
    <property type="entry name" value="DNA_brk_join_enz"/>
</dbReference>
<organism evidence="7 8">
    <name type="scientific">Paenibacillus uliginis N3/975</name>
    <dbReference type="NCBI Taxonomy" id="1313296"/>
    <lineage>
        <taxon>Bacteria</taxon>
        <taxon>Bacillati</taxon>
        <taxon>Bacillota</taxon>
        <taxon>Bacilli</taxon>
        <taxon>Bacillales</taxon>
        <taxon>Paenibacillaceae</taxon>
        <taxon>Paenibacillus</taxon>
    </lineage>
</organism>
<dbReference type="AlphaFoldDB" id="A0A1X7HRY8"/>
<keyword evidence="3" id="KW-0233">DNA recombination</keyword>
<sequence>MNNDPRKGKQAVIGKRTTRAKDIGSTTLDIGFDLFYSAKRTEGVRKRTLADYKNYWRYFREWLTRVHPEIELIGEITVVTLREYIEYMSHEHKRYEGVECRKKDGKKLSPATVASRLRALQTMCKFWGTEGLTQTNAAEKIKAPRKDVAEKNIISDEQLSAIIAAADTTTFAGYRDYVLMLLLADSGLRINEALQLEDSFIDIKARCIRLPGPLNKNRKPRIVPVTASVLREVILLMEETRDYFNTQYVFVSNYGDRLKADQFRKRLRQYVSEAGIDTSKTQVSPHRFRDYFITNYLLNGGDLFTLQRIVAHADIKTTQGYVKVNEEAMRDSHTQYSQISRLGVPRARKRGR</sequence>
<dbReference type="Pfam" id="PF00589">
    <property type="entry name" value="Phage_integrase"/>
    <property type="match status" value="1"/>
</dbReference>
<reference evidence="7 8" key="1">
    <citation type="submission" date="2017-04" db="EMBL/GenBank/DDBJ databases">
        <authorList>
            <person name="Afonso C.L."/>
            <person name="Miller P.J."/>
            <person name="Scott M.A."/>
            <person name="Spackman E."/>
            <person name="Goraichik I."/>
            <person name="Dimitrov K.M."/>
            <person name="Suarez D.L."/>
            <person name="Swayne D.E."/>
        </authorList>
    </citation>
    <scope>NUCLEOTIDE SEQUENCE [LARGE SCALE GENOMIC DNA]</scope>
    <source>
        <strain evidence="7 8">N3/975</strain>
    </source>
</reference>
<dbReference type="Gene3D" id="1.10.150.130">
    <property type="match status" value="1"/>
</dbReference>
<evidence type="ECO:0000259" key="5">
    <source>
        <dbReference type="PROSITE" id="PS51898"/>
    </source>
</evidence>
<accession>A0A1X7HRY8</accession>
<dbReference type="InterPro" id="IPR010998">
    <property type="entry name" value="Integrase_recombinase_N"/>
</dbReference>
<dbReference type="InterPro" id="IPR025269">
    <property type="entry name" value="SAM-like_dom"/>
</dbReference>
<dbReference type="PANTHER" id="PTHR30349:SF64">
    <property type="entry name" value="PROPHAGE INTEGRASE INTD-RELATED"/>
    <property type="match status" value="1"/>
</dbReference>
<protein>
    <submittedName>
        <fullName evidence="7">Integrase/recombinase XerD</fullName>
    </submittedName>
</protein>
<feature type="domain" description="Core-binding (CB)" evidence="6">
    <location>
        <begin position="26"/>
        <end position="128"/>
    </location>
</feature>
<evidence type="ECO:0000256" key="1">
    <source>
        <dbReference type="ARBA" id="ARBA00008857"/>
    </source>
</evidence>
<name>A0A1X7HRY8_9BACL</name>
<dbReference type="SUPFAM" id="SSF56349">
    <property type="entry name" value="DNA breaking-rejoining enzymes"/>
    <property type="match status" value="1"/>
</dbReference>
<dbReference type="PROSITE" id="PS51900">
    <property type="entry name" value="CB"/>
    <property type="match status" value="1"/>
</dbReference>